<dbReference type="RefSeq" id="WP_115936768.1">
    <property type="nucleotide sequence ID" value="NZ_QRDW01000004.1"/>
</dbReference>
<reference evidence="2 3" key="1">
    <citation type="submission" date="2018-07" db="EMBL/GenBank/DDBJ databases">
        <title>Genomic Encyclopedia of Type Strains, Phase III (KMG-III): the genomes of soil and plant-associated and newly described type strains.</title>
        <authorList>
            <person name="Whitman W."/>
        </authorList>
    </citation>
    <scope>NUCLEOTIDE SEQUENCE [LARGE SCALE GENOMIC DNA]</scope>
    <source>
        <strain evidence="2 3">CECT 8488</strain>
    </source>
</reference>
<dbReference type="EMBL" id="QRDW01000004">
    <property type="protein sequence ID" value="RED50985.1"/>
    <property type="molecule type" value="Genomic_DNA"/>
</dbReference>
<evidence type="ECO:0000313" key="2">
    <source>
        <dbReference type="EMBL" id="RED50985.1"/>
    </source>
</evidence>
<protein>
    <submittedName>
        <fullName evidence="2">Uncharacterized protein</fullName>
    </submittedName>
</protein>
<feature type="signal peptide" evidence="1">
    <location>
        <begin position="1"/>
        <end position="26"/>
    </location>
</feature>
<dbReference type="Proteomes" id="UP000256845">
    <property type="component" value="Unassembled WGS sequence"/>
</dbReference>
<sequence length="233" mass="26143">MFRSILAKPACLFLLAANLLSGCEYAESSDPGYEIPASVDPSDIPLAAGNTFDYWNRLDKISPNAAIVNINYKYLFDHTTGISAPGMFDAKSWAYIERDPAEDRKILFISVREEAETVEDPSGRVLVFGRHQLVSDAHCLDADNPTEDETIAPYEQAAKNRFPDLDSPILLHRFLSREKEEDNTRLEMVHILDLAPYGLTCTDLGNLEEPSEEMAKMLDELYSTAQRSFEMIG</sequence>
<accession>A0A3D9HNK2</accession>
<evidence type="ECO:0000256" key="1">
    <source>
        <dbReference type="SAM" id="SignalP"/>
    </source>
</evidence>
<proteinExistence type="predicted"/>
<name>A0A3D9HNK2_9PROT</name>
<keyword evidence="1" id="KW-0732">Signal</keyword>
<evidence type="ECO:0000313" key="3">
    <source>
        <dbReference type="Proteomes" id="UP000256845"/>
    </source>
</evidence>
<dbReference type="PROSITE" id="PS51257">
    <property type="entry name" value="PROKAR_LIPOPROTEIN"/>
    <property type="match status" value="1"/>
</dbReference>
<organism evidence="2 3">
    <name type="scientific">Aestuariispira insulae</name>
    <dbReference type="NCBI Taxonomy" id="1461337"/>
    <lineage>
        <taxon>Bacteria</taxon>
        <taxon>Pseudomonadati</taxon>
        <taxon>Pseudomonadota</taxon>
        <taxon>Alphaproteobacteria</taxon>
        <taxon>Rhodospirillales</taxon>
        <taxon>Kiloniellaceae</taxon>
        <taxon>Aestuariispira</taxon>
    </lineage>
</organism>
<comment type="caution">
    <text evidence="2">The sequence shown here is derived from an EMBL/GenBank/DDBJ whole genome shotgun (WGS) entry which is preliminary data.</text>
</comment>
<keyword evidence="3" id="KW-1185">Reference proteome</keyword>
<feature type="chain" id="PRO_5017754027" evidence="1">
    <location>
        <begin position="27"/>
        <end position="233"/>
    </location>
</feature>
<gene>
    <name evidence="2" type="ORF">DFP90_104259</name>
</gene>
<dbReference type="AlphaFoldDB" id="A0A3D9HNK2"/>